<evidence type="ECO:0000259" key="15">
    <source>
        <dbReference type="Pfam" id="PF00593"/>
    </source>
</evidence>
<dbReference type="GO" id="GO:0046930">
    <property type="term" value="C:pore complex"/>
    <property type="evidence" value="ECO:0007669"/>
    <property type="project" value="UniProtKB-KW"/>
</dbReference>
<sequence precursor="true">MNKSLLAVAVASLFSHTSFSYAQQSTASETVVVTANRFETKVSELTSPIVVVTKEDIDAIQANSLSEVLQRLPGIQIVNGGGYGKSTEIYMRGTSSKHQLILINGTRIGSATLGYADISQVPLIGVERIEYIRGPRAAVYGSDAIGGVINIITSTNSSQSKVEVGAGIGSNGYYQGNIGVSVNIGDDSWGKFAVKRQQNEGFSTLQSPYDQDDDGFFSNDVYAELGTNISSSLSASVEATYHDAESEYDSGAYAAPTYTTWENAEDSVSRSSSYSVASKVAYKSESYSSDLLLANNQDESVSVNDGDSSEYQTDRYVVNWIHRYQLTDNVAISGGYEWQQEKVSTNGDAYTIDNRSNNAFYLYSQYAINALLLEGSVRTDDSDVYGRKNTWQLGASYQFIKQLGWSINSGTAFKAPTFNDLYYPVDSYGNVGNPNLKPEESSHIESSFYGLLLDSIDWRVTAYKTKIDNLVSWEYDSATYTSSPENIDKAEIKGIEVEFAFDTGPINHSLSYDYTDAKDKESGNQLIRRAKNNVKWNASYLLNKWRFDLSTLYRGHSFNDTNNQYELDDYVLVDVAASYNLSEALVVRGRIANVFDEGYENRLDYYRTAYNTAGREFYINAAYQF</sequence>
<name>A0A6G7CEP5_9VIBR</name>
<dbReference type="InterPro" id="IPR000531">
    <property type="entry name" value="Beta-barrel_TonB"/>
</dbReference>
<comment type="subcellular location">
    <subcellularLocation>
        <location evidence="1 11 12">Cell outer membrane</location>
        <topology evidence="1 11 12">Multi-pass membrane protein</topology>
    </subcellularLocation>
</comment>
<reference evidence="17 18" key="1">
    <citation type="submission" date="2020-02" db="EMBL/GenBank/DDBJ databases">
        <title>A complete genome of a marine bacterium Vibrio sp. ZWAL4003 isolated from the mangrove sediment with the ability to degrade polysaccharides.</title>
        <authorList>
            <person name="Wu J."/>
            <person name="Qu W."/>
            <person name="Zeng R."/>
        </authorList>
    </citation>
    <scope>NUCLEOTIDE SEQUENCE [LARGE SCALE GENOMIC DNA]</scope>
    <source>
        <strain evidence="17 18">ZWAL4003</strain>
    </source>
</reference>
<feature type="short sequence motif" description="TonB box" evidence="11">
    <location>
        <begin position="29"/>
        <end position="36"/>
    </location>
</feature>
<dbReference type="InterPro" id="IPR012910">
    <property type="entry name" value="Plug_dom"/>
</dbReference>
<comment type="caution">
    <text evidence="11">Lacks conserved residue(s) required for the propagation of feature annotation.</text>
</comment>
<dbReference type="Proteomes" id="UP000503003">
    <property type="component" value="Chromosome 1"/>
</dbReference>
<evidence type="ECO:0000256" key="1">
    <source>
        <dbReference type="ARBA" id="ARBA00004571"/>
    </source>
</evidence>
<evidence type="ECO:0000256" key="12">
    <source>
        <dbReference type="PROSITE-ProRule" id="PRU01360"/>
    </source>
</evidence>
<evidence type="ECO:0000256" key="14">
    <source>
        <dbReference type="PROSITE-ProRule" id="PRU10144"/>
    </source>
</evidence>
<keyword evidence="8 11" id="KW-0626">Porin</keyword>
<proteinExistence type="inferred from homology"/>
<dbReference type="InterPro" id="IPR037066">
    <property type="entry name" value="Plug_dom_sf"/>
</dbReference>
<evidence type="ECO:0000256" key="5">
    <source>
        <dbReference type="ARBA" id="ARBA00022729"/>
    </source>
</evidence>
<dbReference type="KEGG" id="vzi:G5S32_00570"/>
<keyword evidence="4 11" id="KW-0812">Transmembrane</keyword>
<gene>
    <name evidence="11" type="primary">btuB</name>
    <name evidence="17" type="ORF">G5S32_00570</name>
</gene>
<dbReference type="SUPFAM" id="SSF56935">
    <property type="entry name" value="Porins"/>
    <property type="match status" value="1"/>
</dbReference>
<evidence type="ECO:0000256" key="4">
    <source>
        <dbReference type="ARBA" id="ARBA00022692"/>
    </source>
</evidence>
<dbReference type="RefSeq" id="WP_165310005.1">
    <property type="nucleotide sequence ID" value="NZ_CP049331.1"/>
</dbReference>
<feature type="short sequence motif" description="TonB box" evidence="13">
    <location>
        <begin position="30"/>
        <end position="36"/>
    </location>
</feature>
<dbReference type="PROSITE" id="PS52016">
    <property type="entry name" value="TONB_DEPENDENT_REC_3"/>
    <property type="match status" value="1"/>
</dbReference>
<dbReference type="InterPro" id="IPR010917">
    <property type="entry name" value="TonB_rcpt_CS"/>
</dbReference>
<feature type="domain" description="TonB-dependent receptor-like beta-barrel" evidence="15">
    <location>
        <begin position="189"/>
        <end position="594"/>
    </location>
</feature>
<dbReference type="PROSITE" id="PS01156">
    <property type="entry name" value="TONB_DEPENDENT_REC_2"/>
    <property type="match status" value="1"/>
</dbReference>
<evidence type="ECO:0000256" key="2">
    <source>
        <dbReference type="ARBA" id="ARBA00022448"/>
    </source>
</evidence>
<evidence type="ECO:0000256" key="11">
    <source>
        <dbReference type="HAMAP-Rule" id="MF_01531"/>
    </source>
</evidence>
<dbReference type="InterPro" id="IPR010101">
    <property type="entry name" value="B12_transptr_BtuB"/>
</dbReference>
<keyword evidence="7 11" id="KW-0798">TonB box</keyword>
<comment type="similarity">
    <text evidence="11">Belongs to the TonB-dependent receptor family. BtuB (TC 1.B.14.3.1) subfamily.</text>
</comment>
<dbReference type="InterPro" id="IPR010916">
    <property type="entry name" value="TonB_box_CS"/>
</dbReference>
<feature type="signal peptide" evidence="11">
    <location>
        <begin position="1"/>
        <end position="22"/>
    </location>
</feature>
<comment type="function">
    <text evidence="11">Involved in the active translocation of vitamin B12 (cyanocobalamin) across the outer membrane to the periplasmic space. It derives its energy for transport by interacting with the trans-periplasmic membrane protein TonB.</text>
</comment>
<dbReference type="Pfam" id="PF00593">
    <property type="entry name" value="TonB_dep_Rec_b-barrel"/>
    <property type="match status" value="1"/>
</dbReference>
<keyword evidence="18" id="KW-1185">Reference proteome</keyword>
<dbReference type="EMBL" id="CP049331">
    <property type="protein sequence ID" value="QIH40562.1"/>
    <property type="molecule type" value="Genomic_DNA"/>
</dbReference>
<dbReference type="AlphaFoldDB" id="A0A6G7CEP5"/>
<evidence type="ECO:0000256" key="3">
    <source>
        <dbReference type="ARBA" id="ARBA00022452"/>
    </source>
</evidence>
<dbReference type="CDD" id="cd01347">
    <property type="entry name" value="ligand_gated_channel"/>
    <property type="match status" value="1"/>
</dbReference>
<dbReference type="PANTHER" id="PTHR30069">
    <property type="entry name" value="TONB-DEPENDENT OUTER MEMBRANE RECEPTOR"/>
    <property type="match status" value="1"/>
</dbReference>
<evidence type="ECO:0000313" key="18">
    <source>
        <dbReference type="Proteomes" id="UP000503003"/>
    </source>
</evidence>
<keyword evidence="5 11" id="KW-0732">Signal</keyword>
<dbReference type="GO" id="GO:0006811">
    <property type="term" value="P:monoatomic ion transport"/>
    <property type="evidence" value="ECO:0007669"/>
    <property type="project" value="UniProtKB-KW"/>
</dbReference>
<dbReference type="GO" id="GO:0015420">
    <property type="term" value="F:ABC-type vitamin B12 transporter activity"/>
    <property type="evidence" value="ECO:0007669"/>
    <property type="project" value="InterPro"/>
</dbReference>
<feature type="short sequence motif" description="TonB C-terminal box" evidence="14">
    <location>
        <begin position="608"/>
        <end position="625"/>
    </location>
</feature>
<dbReference type="Pfam" id="PF07715">
    <property type="entry name" value="Plug"/>
    <property type="match status" value="1"/>
</dbReference>
<evidence type="ECO:0000256" key="9">
    <source>
        <dbReference type="ARBA" id="ARBA00023136"/>
    </source>
</evidence>
<keyword evidence="3 11" id="KW-1134">Transmembrane beta strand</keyword>
<dbReference type="Gene3D" id="2.40.170.20">
    <property type="entry name" value="TonB-dependent receptor, beta-barrel domain"/>
    <property type="match status" value="1"/>
</dbReference>
<dbReference type="GO" id="GO:0009279">
    <property type="term" value="C:cell outer membrane"/>
    <property type="evidence" value="ECO:0007669"/>
    <property type="project" value="UniProtKB-SubCell"/>
</dbReference>
<dbReference type="InterPro" id="IPR039426">
    <property type="entry name" value="TonB-dep_rcpt-like"/>
</dbReference>
<evidence type="ECO:0000313" key="17">
    <source>
        <dbReference type="EMBL" id="QIH40562.1"/>
    </source>
</evidence>
<keyword evidence="9 11" id="KW-0472">Membrane</keyword>
<evidence type="ECO:0000256" key="7">
    <source>
        <dbReference type="ARBA" id="ARBA00023077"/>
    </source>
</evidence>
<dbReference type="HAMAP" id="MF_01531">
    <property type="entry name" value="BtuB"/>
    <property type="match status" value="1"/>
</dbReference>
<dbReference type="Gene3D" id="2.170.130.10">
    <property type="entry name" value="TonB-dependent receptor, plug domain"/>
    <property type="match status" value="1"/>
</dbReference>
<evidence type="ECO:0000256" key="6">
    <source>
        <dbReference type="ARBA" id="ARBA00023065"/>
    </source>
</evidence>
<keyword evidence="2 11" id="KW-0813">Transport</keyword>
<dbReference type="PROSITE" id="PS00430">
    <property type="entry name" value="TONB_DEPENDENT_REC_1"/>
    <property type="match status" value="1"/>
</dbReference>
<feature type="domain" description="TonB-dependent receptor plug" evidence="16">
    <location>
        <begin position="42"/>
        <end position="148"/>
    </location>
</feature>
<feature type="chain" id="PRO_5026408975" description="Vitamin B12 transporter BtuB" evidence="11">
    <location>
        <begin position="23"/>
        <end position="625"/>
    </location>
</feature>
<evidence type="ECO:0000259" key="16">
    <source>
        <dbReference type="Pfam" id="PF07715"/>
    </source>
</evidence>
<keyword evidence="17" id="KW-0675">Receptor</keyword>
<protein>
    <recommendedName>
        <fullName evidence="11">Vitamin B12 transporter BtuB</fullName>
    </recommendedName>
    <alternativeName>
        <fullName evidence="11">Cobalamin receptor</fullName>
    </alternativeName>
    <alternativeName>
        <fullName evidence="11">Outer membrane cobalamin translocator</fullName>
    </alternativeName>
</protein>
<organism evidence="17 18">
    <name type="scientific">Vibrio ziniensis</name>
    <dbReference type="NCBI Taxonomy" id="2711221"/>
    <lineage>
        <taxon>Bacteria</taxon>
        <taxon>Pseudomonadati</taxon>
        <taxon>Pseudomonadota</taxon>
        <taxon>Gammaproteobacteria</taxon>
        <taxon>Vibrionales</taxon>
        <taxon>Vibrionaceae</taxon>
        <taxon>Vibrio</taxon>
    </lineage>
</organism>
<keyword evidence="6 11" id="KW-0406">Ion transport</keyword>
<dbReference type="InterPro" id="IPR036942">
    <property type="entry name" value="Beta-barrel_TonB_sf"/>
</dbReference>
<keyword evidence="10 11" id="KW-0998">Cell outer membrane</keyword>
<accession>A0A6G7CEP5</accession>
<evidence type="ECO:0000256" key="13">
    <source>
        <dbReference type="PROSITE-ProRule" id="PRU10143"/>
    </source>
</evidence>
<evidence type="ECO:0000256" key="8">
    <source>
        <dbReference type="ARBA" id="ARBA00023114"/>
    </source>
</evidence>
<evidence type="ECO:0000256" key="10">
    <source>
        <dbReference type="ARBA" id="ARBA00023237"/>
    </source>
</evidence>
<dbReference type="PANTHER" id="PTHR30069:SF53">
    <property type="entry name" value="COLICIN I RECEPTOR-RELATED"/>
    <property type="match status" value="1"/>
</dbReference>
<dbReference type="GO" id="GO:0015288">
    <property type="term" value="F:porin activity"/>
    <property type="evidence" value="ECO:0007669"/>
    <property type="project" value="UniProtKB-KW"/>
</dbReference>